<feature type="domain" description="S1 motif" evidence="10">
    <location>
        <begin position="638"/>
        <end position="712"/>
    </location>
</feature>
<evidence type="ECO:0000313" key="11">
    <source>
        <dbReference type="EMBL" id="GAF26801.1"/>
    </source>
</evidence>
<organism evidence="11">
    <name type="scientific">Moorella thermoacetica Y72</name>
    <dbReference type="NCBI Taxonomy" id="1325331"/>
    <lineage>
        <taxon>Bacteria</taxon>
        <taxon>Bacillati</taxon>
        <taxon>Bacillota</taxon>
        <taxon>Clostridia</taxon>
        <taxon>Neomoorellales</taxon>
        <taxon>Neomoorellaceae</taxon>
        <taxon>Neomoorella</taxon>
    </lineage>
</organism>
<keyword evidence="2 8" id="KW-0963">Cytoplasm</keyword>
<dbReference type="InterPro" id="IPR004087">
    <property type="entry name" value="KH_dom"/>
</dbReference>
<dbReference type="NCBIfam" id="NF008805">
    <property type="entry name" value="PRK11824.1"/>
    <property type="match status" value="1"/>
</dbReference>
<dbReference type="PROSITE" id="PS50084">
    <property type="entry name" value="KH_TYPE_1"/>
    <property type="match status" value="1"/>
</dbReference>
<dbReference type="InterPro" id="IPR004088">
    <property type="entry name" value="KH_dom_type_1"/>
</dbReference>
<feature type="region of interest" description="Disordered" evidence="9">
    <location>
        <begin position="718"/>
        <end position="747"/>
    </location>
</feature>
<feature type="binding site" evidence="8">
    <location>
        <position position="508"/>
    </location>
    <ligand>
        <name>Mg(2+)</name>
        <dbReference type="ChEBI" id="CHEBI:18420"/>
    </ligand>
</feature>
<dbReference type="SUPFAM" id="SSF55666">
    <property type="entry name" value="Ribonuclease PH domain 2-like"/>
    <property type="match status" value="2"/>
</dbReference>
<comment type="subcellular location">
    <subcellularLocation>
        <location evidence="8">Cytoplasm</location>
    </subcellularLocation>
</comment>
<dbReference type="GO" id="GO:0006396">
    <property type="term" value="P:RNA processing"/>
    <property type="evidence" value="ECO:0007669"/>
    <property type="project" value="InterPro"/>
</dbReference>
<dbReference type="InterPro" id="IPR020568">
    <property type="entry name" value="Ribosomal_Su5_D2-typ_SF"/>
</dbReference>
<dbReference type="Proteomes" id="UP000063718">
    <property type="component" value="Unassembled WGS sequence"/>
</dbReference>
<dbReference type="SUPFAM" id="SSF46915">
    <property type="entry name" value="Polynucleotide phosphorylase/guanosine pentaphosphate synthase (PNPase/GPSI), domain 3"/>
    <property type="match status" value="1"/>
</dbReference>
<dbReference type="PIRSF" id="PIRSF005499">
    <property type="entry name" value="PNPase"/>
    <property type="match status" value="1"/>
</dbReference>
<dbReference type="FunFam" id="2.40.50.140:FF:000189">
    <property type="entry name" value="Polyribonucleotide nucleotidyltransferase, putative"/>
    <property type="match status" value="1"/>
</dbReference>
<dbReference type="InterPro" id="IPR036456">
    <property type="entry name" value="PNPase_PH_RNA-bd_sf"/>
</dbReference>
<dbReference type="InterPro" id="IPR015847">
    <property type="entry name" value="ExoRNase_PH_dom2"/>
</dbReference>
<evidence type="ECO:0000256" key="5">
    <source>
        <dbReference type="ARBA" id="ARBA00022723"/>
    </source>
</evidence>
<dbReference type="Pfam" id="PF00575">
    <property type="entry name" value="S1"/>
    <property type="match status" value="1"/>
</dbReference>
<dbReference type="Pfam" id="PF03726">
    <property type="entry name" value="PNPase"/>
    <property type="match status" value="1"/>
</dbReference>
<dbReference type="Pfam" id="PF03725">
    <property type="entry name" value="RNase_PH_C"/>
    <property type="match status" value="2"/>
</dbReference>
<protein>
    <recommendedName>
        <fullName evidence="8">Polyribonucleotide nucleotidyltransferase</fullName>
        <ecNumber evidence="8">2.7.7.8</ecNumber>
    </recommendedName>
    <alternativeName>
        <fullName evidence="8">Polynucleotide phosphorylase</fullName>
        <shortName evidence="8">PNPase</shortName>
    </alternativeName>
</protein>
<dbReference type="Gene3D" id="2.40.50.140">
    <property type="entry name" value="Nucleic acid-binding proteins"/>
    <property type="match status" value="1"/>
</dbReference>
<dbReference type="InterPro" id="IPR027408">
    <property type="entry name" value="PNPase/RNase_PH_dom_sf"/>
</dbReference>
<dbReference type="InterPro" id="IPR015848">
    <property type="entry name" value="PNPase_PH_RNA-bd_bac/org-type"/>
</dbReference>
<dbReference type="PANTHER" id="PTHR11252">
    <property type="entry name" value="POLYRIBONUCLEOTIDE NUCLEOTIDYLTRANSFERASE"/>
    <property type="match status" value="1"/>
</dbReference>
<dbReference type="InterPro" id="IPR036345">
    <property type="entry name" value="ExoRNase_PH_dom2_sf"/>
</dbReference>
<dbReference type="Gene3D" id="3.30.1370.10">
    <property type="entry name" value="K Homology domain, type 1"/>
    <property type="match status" value="1"/>
</dbReference>
<dbReference type="Gene3D" id="3.30.230.70">
    <property type="entry name" value="GHMP Kinase, N-terminal domain"/>
    <property type="match status" value="2"/>
</dbReference>
<keyword evidence="4 8" id="KW-0548">Nucleotidyltransferase</keyword>
<dbReference type="CDD" id="cd11363">
    <property type="entry name" value="RNase_PH_PNPase_1"/>
    <property type="match status" value="1"/>
</dbReference>
<dbReference type="AlphaFoldDB" id="A0A0S6UCJ9"/>
<dbReference type="GO" id="GO:0000175">
    <property type="term" value="F:3'-5'-RNA exonuclease activity"/>
    <property type="evidence" value="ECO:0007669"/>
    <property type="project" value="TreeGrafter"/>
</dbReference>
<dbReference type="SMART" id="SM00322">
    <property type="entry name" value="KH"/>
    <property type="match status" value="1"/>
</dbReference>
<comment type="similarity">
    <text evidence="1 8">Belongs to the polyribonucleotide nucleotidyltransferase family.</text>
</comment>
<comment type="cofactor">
    <cofactor evidence="8">
        <name>Mg(2+)</name>
        <dbReference type="ChEBI" id="CHEBI:18420"/>
    </cofactor>
</comment>
<evidence type="ECO:0000259" key="10">
    <source>
        <dbReference type="PROSITE" id="PS50126"/>
    </source>
</evidence>
<dbReference type="InterPro" id="IPR012162">
    <property type="entry name" value="PNPase"/>
</dbReference>
<dbReference type="SUPFAM" id="SSF54211">
    <property type="entry name" value="Ribosomal protein S5 domain 2-like"/>
    <property type="match status" value="2"/>
</dbReference>
<dbReference type="CDD" id="cd04472">
    <property type="entry name" value="S1_PNPase"/>
    <property type="match status" value="1"/>
</dbReference>
<dbReference type="FunFam" id="3.30.1370.10:FF:000001">
    <property type="entry name" value="Polyribonucleotide nucleotidyltransferase"/>
    <property type="match status" value="1"/>
</dbReference>
<dbReference type="EC" id="2.7.7.8" evidence="8"/>
<evidence type="ECO:0000256" key="2">
    <source>
        <dbReference type="ARBA" id="ARBA00022490"/>
    </source>
</evidence>
<comment type="catalytic activity">
    <reaction evidence="8">
        <text>RNA(n+1) + phosphate = RNA(n) + a ribonucleoside 5'-diphosphate</text>
        <dbReference type="Rhea" id="RHEA:22096"/>
        <dbReference type="Rhea" id="RHEA-COMP:14527"/>
        <dbReference type="Rhea" id="RHEA-COMP:17342"/>
        <dbReference type="ChEBI" id="CHEBI:43474"/>
        <dbReference type="ChEBI" id="CHEBI:57930"/>
        <dbReference type="ChEBI" id="CHEBI:140395"/>
        <dbReference type="EC" id="2.7.7.8"/>
    </reaction>
</comment>
<dbReference type="PANTHER" id="PTHR11252:SF0">
    <property type="entry name" value="POLYRIBONUCLEOTIDE NUCLEOTIDYLTRANSFERASE 1, MITOCHONDRIAL"/>
    <property type="match status" value="1"/>
</dbReference>
<evidence type="ECO:0000256" key="4">
    <source>
        <dbReference type="ARBA" id="ARBA00022695"/>
    </source>
</evidence>
<comment type="function">
    <text evidence="8">Involved in mRNA degradation. Catalyzes the phosphorolysis of single-stranded polyribonucleotides processively in the 3'- to 5'-direction.</text>
</comment>
<keyword evidence="7 8" id="KW-0694">RNA-binding</keyword>
<accession>A0A0S6UCJ9</accession>
<dbReference type="GO" id="GO:0000287">
    <property type="term" value="F:magnesium ion binding"/>
    <property type="evidence" value="ECO:0007669"/>
    <property type="project" value="UniProtKB-UniRule"/>
</dbReference>
<dbReference type="GO" id="GO:0005829">
    <property type="term" value="C:cytosol"/>
    <property type="evidence" value="ECO:0007669"/>
    <property type="project" value="TreeGrafter"/>
</dbReference>
<dbReference type="GO" id="GO:0003723">
    <property type="term" value="F:RNA binding"/>
    <property type="evidence" value="ECO:0007669"/>
    <property type="project" value="UniProtKB-UniRule"/>
</dbReference>
<evidence type="ECO:0000256" key="9">
    <source>
        <dbReference type="SAM" id="MobiDB-lite"/>
    </source>
</evidence>
<dbReference type="PROSITE" id="PS50126">
    <property type="entry name" value="S1"/>
    <property type="match status" value="1"/>
</dbReference>
<dbReference type="SMART" id="SM00316">
    <property type="entry name" value="S1"/>
    <property type="match status" value="1"/>
</dbReference>
<dbReference type="GeneID" id="45617086"/>
<evidence type="ECO:0000256" key="3">
    <source>
        <dbReference type="ARBA" id="ARBA00022679"/>
    </source>
</evidence>
<sequence>MQGVLRKTLVVAGRDLTLETGRLAKQAGGAVMVSYGGTMVLVTATASEEPREGIDFFPLTVDYEERLYAAGKIPGGFIKREGRPSEKAILSARLIDRPIRPLFPKFYRNDVHVVATVMSVDQDCPPNVAGIIGASAALMLSAIPFAGPIGAVSVGLIDNRPVINPTLEEDSRSSLNLTVAGTANAIMMVEAGAKEVPEDLMLECIMQGHEEIKRIVAFINEFRAEALAMGLAKEKPELVAPQLDPAWESRVREIATPRLREVIYRSRDEKWSKQERDKQLDACREEINNLILEGQEEALAANPELPGLIKELITKIEKEIVRRMILTEGIRVDGRTLEEIRPITCEVGVLSRTHGSGLFTRGETQVLTVTTLGPISDEQILDDLGVDESKRYMHHYNFPPYSVGEARPIRAPGRREIGHGALAERALEPMIPSEEEFPYAIRLVSEVLGSNGSTSMGSVCGSTLSLMDAGVPIKAPVAGVAMGLVKENDQVAILTDIQGLEDALGDMDFKVAGTKKGITALQMDIKIAGIDRSILERALEQARRGRLFILDKILATIPEPRKELSPYAPRMLTITIDPDKIRDIIGPGGKIIKKIIEETGVEIDVEDDGRVFIASTDAAAGERALKIIESLTQDVETGKVYNGKVTRVTDFGAFVEVIPGVLGMPGKEGLVHISQLANERVEKVEDVVQEGDYILVKAIGFDPQGRLKLSRKEALNESTVGEGGHRHFRRAGREGGHRGLNNRRQSR</sequence>
<dbReference type="InterPro" id="IPR001247">
    <property type="entry name" value="ExoRNase_PH_dom1"/>
</dbReference>
<dbReference type="FunFam" id="3.30.230.70:FF:000001">
    <property type="entry name" value="Polyribonucleotide nucleotidyltransferase"/>
    <property type="match status" value="1"/>
</dbReference>
<gene>
    <name evidence="8" type="primary">pnp</name>
    <name evidence="11" type="ORF">MTY_2141</name>
</gene>
<dbReference type="CDD" id="cd11364">
    <property type="entry name" value="RNase_PH_PNPase_2"/>
    <property type="match status" value="1"/>
</dbReference>
<keyword evidence="3 8" id="KW-0808">Transferase</keyword>
<evidence type="ECO:0000256" key="1">
    <source>
        <dbReference type="ARBA" id="ARBA00007404"/>
    </source>
</evidence>
<dbReference type="InterPro" id="IPR036612">
    <property type="entry name" value="KH_dom_type_1_sf"/>
</dbReference>
<name>A0A0S6UCJ9_NEOTH</name>
<reference evidence="11" key="1">
    <citation type="journal article" date="2014" name="Gene">
        <title>Genome-guided analysis of transformation efficiency and carbon dioxide assimilation by Moorella thermoacetica Y72.</title>
        <authorList>
            <person name="Tsukahara K."/>
            <person name="Kita A."/>
            <person name="Nakashimada Y."/>
            <person name="Hoshino T."/>
            <person name="Murakami K."/>
        </authorList>
    </citation>
    <scope>NUCLEOTIDE SEQUENCE [LARGE SCALE GENOMIC DNA]</scope>
    <source>
        <strain evidence="11">Y72</strain>
    </source>
</reference>
<evidence type="ECO:0000256" key="8">
    <source>
        <dbReference type="HAMAP-Rule" id="MF_01595"/>
    </source>
</evidence>
<dbReference type="InterPro" id="IPR003029">
    <property type="entry name" value="S1_domain"/>
</dbReference>
<dbReference type="GO" id="GO:0004654">
    <property type="term" value="F:polyribonucleotide nucleotidyltransferase activity"/>
    <property type="evidence" value="ECO:0007669"/>
    <property type="project" value="UniProtKB-UniRule"/>
</dbReference>
<dbReference type="SUPFAM" id="SSF54791">
    <property type="entry name" value="Eukaryotic type KH-domain (KH-domain type I)"/>
    <property type="match status" value="1"/>
</dbReference>
<keyword evidence="5 8" id="KW-0479">Metal-binding</keyword>
<dbReference type="GO" id="GO:0006402">
    <property type="term" value="P:mRNA catabolic process"/>
    <property type="evidence" value="ECO:0007669"/>
    <property type="project" value="UniProtKB-UniRule"/>
</dbReference>
<evidence type="ECO:0000256" key="7">
    <source>
        <dbReference type="ARBA" id="ARBA00022884"/>
    </source>
</evidence>
<evidence type="ECO:0000256" key="6">
    <source>
        <dbReference type="ARBA" id="ARBA00022842"/>
    </source>
</evidence>
<dbReference type="HAMAP" id="MF_01595">
    <property type="entry name" value="PNPase"/>
    <property type="match status" value="1"/>
</dbReference>
<keyword evidence="6 8" id="KW-0460">Magnesium</keyword>
<proteinExistence type="inferred from homology"/>
<dbReference type="RefSeq" id="WP_025774509.1">
    <property type="nucleotide sequence ID" value="NZ_DF238840.1"/>
</dbReference>
<dbReference type="InterPro" id="IPR012340">
    <property type="entry name" value="NA-bd_OB-fold"/>
</dbReference>
<dbReference type="Pfam" id="PF00013">
    <property type="entry name" value="KH_1"/>
    <property type="match status" value="1"/>
</dbReference>
<dbReference type="CDD" id="cd02393">
    <property type="entry name" value="KH-I_PNPase"/>
    <property type="match status" value="1"/>
</dbReference>
<dbReference type="Pfam" id="PF01138">
    <property type="entry name" value="RNase_PH"/>
    <property type="match status" value="2"/>
</dbReference>
<dbReference type="SUPFAM" id="SSF50249">
    <property type="entry name" value="Nucleic acid-binding proteins"/>
    <property type="match status" value="1"/>
</dbReference>
<dbReference type="EMBL" id="DF238840">
    <property type="protein sequence ID" value="GAF26801.1"/>
    <property type="molecule type" value="Genomic_DNA"/>
</dbReference>
<dbReference type="NCBIfam" id="TIGR03591">
    <property type="entry name" value="polynuc_phos"/>
    <property type="match status" value="1"/>
</dbReference>
<dbReference type="FunFam" id="3.30.230.70:FF:000002">
    <property type="entry name" value="Polyribonucleotide nucleotidyltransferase"/>
    <property type="match status" value="1"/>
</dbReference>
<feature type="binding site" evidence="8">
    <location>
        <position position="502"/>
    </location>
    <ligand>
        <name>Mg(2+)</name>
        <dbReference type="ChEBI" id="CHEBI:18420"/>
    </ligand>
</feature>